<keyword evidence="1" id="KW-1133">Transmembrane helix</keyword>
<dbReference type="STRING" id="1742973.COMA2_170041"/>
<evidence type="ECO:0000313" key="4">
    <source>
        <dbReference type="Proteomes" id="UP000198736"/>
    </source>
</evidence>
<name>A0A0S4L9X7_9BACT</name>
<gene>
    <name evidence="3" type="ORF">COMA2_170041</name>
</gene>
<keyword evidence="4" id="KW-1185">Reference proteome</keyword>
<proteinExistence type="predicted"/>
<evidence type="ECO:0000313" key="3">
    <source>
        <dbReference type="EMBL" id="CUS34503.1"/>
    </source>
</evidence>
<dbReference type="Pfam" id="PF02517">
    <property type="entry name" value="Rce1-like"/>
    <property type="match status" value="1"/>
</dbReference>
<dbReference type="Proteomes" id="UP000198736">
    <property type="component" value="Unassembled WGS sequence"/>
</dbReference>
<dbReference type="GO" id="GO:0080120">
    <property type="term" value="P:CAAX-box protein maturation"/>
    <property type="evidence" value="ECO:0007669"/>
    <property type="project" value="UniProtKB-ARBA"/>
</dbReference>
<reference evidence="4" key="1">
    <citation type="submission" date="2015-10" db="EMBL/GenBank/DDBJ databases">
        <authorList>
            <person name="Luecker S."/>
            <person name="Luecker S."/>
        </authorList>
    </citation>
    <scope>NUCLEOTIDE SEQUENCE [LARGE SCALE GENOMIC DNA]</scope>
</reference>
<feature type="domain" description="CAAX prenyl protease 2/Lysostaphin resistance protein A-like" evidence="2">
    <location>
        <begin position="96"/>
        <end position="166"/>
    </location>
</feature>
<feature type="transmembrane region" description="Helical" evidence="1">
    <location>
        <begin position="138"/>
        <end position="164"/>
    </location>
</feature>
<evidence type="ECO:0000259" key="2">
    <source>
        <dbReference type="Pfam" id="PF02517"/>
    </source>
</evidence>
<organism evidence="3 4">
    <name type="scientific">Candidatus Nitrospira nitrificans</name>
    <dbReference type="NCBI Taxonomy" id="1742973"/>
    <lineage>
        <taxon>Bacteria</taxon>
        <taxon>Pseudomonadati</taxon>
        <taxon>Nitrospirota</taxon>
        <taxon>Nitrospiria</taxon>
        <taxon>Nitrospirales</taxon>
        <taxon>Nitrospiraceae</taxon>
        <taxon>Nitrospira</taxon>
    </lineage>
</organism>
<dbReference type="AlphaFoldDB" id="A0A0S4L9X7"/>
<evidence type="ECO:0000256" key="1">
    <source>
        <dbReference type="SAM" id="Phobius"/>
    </source>
</evidence>
<keyword evidence="1" id="KW-0472">Membrane</keyword>
<keyword evidence="1" id="KW-0812">Transmembrane</keyword>
<dbReference type="GO" id="GO:0004175">
    <property type="term" value="F:endopeptidase activity"/>
    <property type="evidence" value="ECO:0007669"/>
    <property type="project" value="UniProtKB-ARBA"/>
</dbReference>
<sequence length="189" mass="21435">MYLLDSTDLRLRFGLIALQICLALSAPIYLWIQPESAPLGYHSMLEWDKWILVLSAMTCTWKCLEYIRQLHGSRYSEAVISYFVNLRLSDHQLHGTVFVAILEETLYRGLISPFASPYISVIAFSLSHKGTWVRLSSLLFAICMELSLSWSASLVLCIAIHTAVNITTWFYIRTIPIKTTTEGTIAIAL</sequence>
<dbReference type="EMBL" id="CZPZ01000009">
    <property type="protein sequence ID" value="CUS34503.1"/>
    <property type="molecule type" value="Genomic_DNA"/>
</dbReference>
<protein>
    <recommendedName>
        <fullName evidence="2">CAAX prenyl protease 2/Lysostaphin resistance protein A-like domain-containing protein</fullName>
    </recommendedName>
</protein>
<feature type="transmembrane region" description="Helical" evidence="1">
    <location>
        <begin position="12"/>
        <end position="32"/>
    </location>
</feature>
<accession>A0A0S4L9X7</accession>
<dbReference type="InterPro" id="IPR003675">
    <property type="entry name" value="Rce1/LyrA-like_dom"/>
</dbReference>